<evidence type="ECO:0000313" key="2">
    <source>
        <dbReference type="EMBL" id="HIZ03954.1"/>
    </source>
</evidence>
<evidence type="ECO:0008006" key="4">
    <source>
        <dbReference type="Google" id="ProtNLM"/>
    </source>
</evidence>
<sequence>MNGKKGKALSVCVGAAMLISTSFGLAACGGGSRGSNLGEHEVGDRIEISFLCDANAVSEDAWVGLITAYNDGQGLEDGVYVSARMQAGASSPAASIFTRGEDYAYNVVAVCDSQNAFQTLAIRRDSNHAPDGYFLDLTPYAEADEDFQNNTIPENVMNWWRMTYNQNARQGAGQEKHVIGAGQTLLGVPYGTNPQFNWYNERLFEESGINVISCEEERLAEEYPNVQPHGYAEYKEAPFEGAVQSENLAGEQVYKVFNNRIGMNWEEQRYLFKCFTKEYNSSSSPTNYGFASEYWFNYGWSVGGDVMGFNGQDYDFTLMDDSANYIVTKDGTVINGNTYAAGEIVRYEDKVNQSNIASMDGVYAIESIYNAVKEYLSVQVPTANTVDVKDGVTYKGYGVATPELGSADNWFNTAQIVMVRGTTEGIRNRFESDSAADFDICPAETYREYEGGSVYYDGEETFANEYLKVIGETYDGEEYTGELKVVDGTPIVGNTTTAGISQGLVIPACSDPDKYQAAWDFISWVATEGQQYIAYTNTLSPVATDVLFSDAYVENEAIAQGKNFYAVAMMASNVSRGDWGYFENGSWVTDWSDYFNNNLRYGRNTISEFLAEKADDAKNALNNMYCVIKGIR</sequence>
<dbReference type="AlphaFoldDB" id="A0A9D2CZZ9"/>
<reference evidence="2" key="1">
    <citation type="journal article" date="2021" name="PeerJ">
        <title>Extensive microbial diversity within the chicken gut microbiome revealed by metagenomics and culture.</title>
        <authorList>
            <person name="Gilroy R."/>
            <person name="Ravi A."/>
            <person name="Getino M."/>
            <person name="Pursley I."/>
            <person name="Horton D.L."/>
            <person name="Alikhan N.F."/>
            <person name="Baker D."/>
            <person name="Gharbi K."/>
            <person name="Hall N."/>
            <person name="Watson M."/>
            <person name="Adriaenssens E.M."/>
            <person name="Foster-Nyarko E."/>
            <person name="Jarju S."/>
            <person name="Secka A."/>
            <person name="Antonio M."/>
            <person name="Oren A."/>
            <person name="Chaudhuri R.R."/>
            <person name="La Ragione R."/>
            <person name="Hildebrand F."/>
            <person name="Pallen M.J."/>
        </authorList>
    </citation>
    <scope>NUCLEOTIDE SEQUENCE</scope>
    <source>
        <strain evidence="2">CHK187-5294</strain>
    </source>
</reference>
<comment type="caution">
    <text evidence="2">The sequence shown here is derived from an EMBL/GenBank/DDBJ whole genome shotgun (WGS) entry which is preliminary data.</text>
</comment>
<dbReference type="Proteomes" id="UP000824132">
    <property type="component" value="Unassembled WGS sequence"/>
</dbReference>
<feature type="chain" id="PRO_5039368160" description="Extracellular solute-binding protein" evidence="1">
    <location>
        <begin position="27"/>
        <end position="632"/>
    </location>
</feature>
<organism evidence="2 3">
    <name type="scientific">Candidatus Borkfalkia avistercoris</name>
    <dbReference type="NCBI Taxonomy" id="2838504"/>
    <lineage>
        <taxon>Bacteria</taxon>
        <taxon>Bacillati</taxon>
        <taxon>Bacillota</taxon>
        <taxon>Clostridia</taxon>
        <taxon>Christensenellales</taxon>
        <taxon>Christensenellaceae</taxon>
        <taxon>Candidatus Borkfalkia</taxon>
    </lineage>
</organism>
<name>A0A9D2CZZ9_9FIRM</name>
<dbReference type="PROSITE" id="PS51257">
    <property type="entry name" value="PROKAR_LIPOPROTEIN"/>
    <property type="match status" value="1"/>
</dbReference>
<reference evidence="2" key="2">
    <citation type="submission" date="2021-04" db="EMBL/GenBank/DDBJ databases">
        <authorList>
            <person name="Gilroy R."/>
        </authorList>
    </citation>
    <scope>NUCLEOTIDE SEQUENCE</scope>
    <source>
        <strain evidence="2">CHK187-5294</strain>
    </source>
</reference>
<accession>A0A9D2CZZ9</accession>
<keyword evidence="1" id="KW-0732">Signal</keyword>
<dbReference type="SUPFAM" id="SSF53850">
    <property type="entry name" value="Periplasmic binding protein-like II"/>
    <property type="match status" value="1"/>
</dbReference>
<dbReference type="Gene3D" id="3.40.190.10">
    <property type="entry name" value="Periplasmic binding protein-like II"/>
    <property type="match status" value="1"/>
</dbReference>
<dbReference type="EMBL" id="DXCL01000041">
    <property type="protein sequence ID" value="HIZ03954.1"/>
    <property type="molecule type" value="Genomic_DNA"/>
</dbReference>
<feature type="signal peptide" evidence="1">
    <location>
        <begin position="1"/>
        <end position="26"/>
    </location>
</feature>
<evidence type="ECO:0000256" key="1">
    <source>
        <dbReference type="SAM" id="SignalP"/>
    </source>
</evidence>
<gene>
    <name evidence="2" type="ORF">H9727_06685</name>
</gene>
<protein>
    <recommendedName>
        <fullName evidence="4">Extracellular solute-binding protein</fullName>
    </recommendedName>
</protein>
<evidence type="ECO:0000313" key="3">
    <source>
        <dbReference type="Proteomes" id="UP000824132"/>
    </source>
</evidence>
<proteinExistence type="predicted"/>